<dbReference type="SUPFAM" id="SSF56112">
    <property type="entry name" value="Protein kinase-like (PK-like)"/>
    <property type="match status" value="1"/>
</dbReference>
<organism evidence="1 2">
    <name type="scientific">Streptomonospora nanhaiensis</name>
    <dbReference type="NCBI Taxonomy" id="1323731"/>
    <lineage>
        <taxon>Bacteria</taxon>
        <taxon>Bacillati</taxon>
        <taxon>Actinomycetota</taxon>
        <taxon>Actinomycetes</taxon>
        <taxon>Streptosporangiales</taxon>
        <taxon>Nocardiopsidaceae</taxon>
        <taxon>Streptomonospora</taxon>
    </lineage>
</organism>
<dbReference type="AlphaFoldDB" id="A0A853BQY6"/>
<protein>
    <recommendedName>
        <fullName evidence="3">Protein kinase</fullName>
    </recommendedName>
</protein>
<evidence type="ECO:0000313" key="2">
    <source>
        <dbReference type="Proteomes" id="UP000575985"/>
    </source>
</evidence>
<reference evidence="1 2" key="1">
    <citation type="submission" date="2020-07" db="EMBL/GenBank/DDBJ databases">
        <title>Sequencing the genomes of 1000 actinobacteria strains.</title>
        <authorList>
            <person name="Klenk H.-P."/>
        </authorList>
    </citation>
    <scope>NUCLEOTIDE SEQUENCE [LARGE SCALE GENOMIC DNA]</scope>
    <source>
        <strain evidence="1 2">DSM 45927</strain>
    </source>
</reference>
<comment type="caution">
    <text evidence="1">The sequence shown here is derived from an EMBL/GenBank/DDBJ whole genome shotgun (WGS) entry which is preliminary data.</text>
</comment>
<keyword evidence="2" id="KW-1185">Reference proteome</keyword>
<proteinExistence type="predicted"/>
<dbReference type="EMBL" id="JACCFO010000001">
    <property type="protein sequence ID" value="NYI97410.1"/>
    <property type="molecule type" value="Genomic_DNA"/>
</dbReference>
<dbReference type="Proteomes" id="UP000575985">
    <property type="component" value="Unassembled WGS sequence"/>
</dbReference>
<name>A0A853BQY6_9ACTN</name>
<gene>
    <name evidence="1" type="ORF">HNR12_003687</name>
</gene>
<accession>A0A853BQY6</accession>
<sequence>MSEGSRWTTTALIDCEKGEFFVKAVPNRPGGLRDSVLREWVVNPFVRPVSPAVQWQAEDGDWVVLGFDRIDGRSADFSPGSSDLPKIIDVLNRISRIPIPEVAGDWEETRWDAFLPEKEIALVRGSDLLYVDVQPDNIMIGSGQTWAVDWEWPTKGAGFISPACFVVQLISGGHSPAAAETWVGNCIAWESADPAAIDAFARANARLQQHLAERFPEESWLAEMATAAEVWADHRLAG</sequence>
<evidence type="ECO:0008006" key="3">
    <source>
        <dbReference type="Google" id="ProtNLM"/>
    </source>
</evidence>
<dbReference type="InterPro" id="IPR011009">
    <property type="entry name" value="Kinase-like_dom_sf"/>
</dbReference>
<evidence type="ECO:0000313" key="1">
    <source>
        <dbReference type="EMBL" id="NYI97410.1"/>
    </source>
</evidence>
<dbReference type="RefSeq" id="WP_308118963.1">
    <property type="nucleotide sequence ID" value="NZ_JACCFO010000001.1"/>
</dbReference>